<feature type="domain" description="Zn(2)-C6 fungal-type" evidence="2">
    <location>
        <begin position="17"/>
        <end position="47"/>
    </location>
</feature>
<evidence type="ECO:0000313" key="4">
    <source>
        <dbReference type="Proteomes" id="UP000320762"/>
    </source>
</evidence>
<dbReference type="PROSITE" id="PS00463">
    <property type="entry name" value="ZN2_CY6_FUNGAL_1"/>
    <property type="match status" value="1"/>
</dbReference>
<dbReference type="EMBL" id="VDMD01000001">
    <property type="protein sequence ID" value="TRM69831.1"/>
    <property type="molecule type" value="Genomic_DNA"/>
</dbReference>
<name>A0A550CYG0_9AGAR</name>
<dbReference type="OrthoDB" id="2861608at2759"/>
<organism evidence="3 4">
    <name type="scientific">Schizophyllum amplum</name>
    <dbReference type="NCBI Taxonomy" id="97359"/>
    <lineage>
        <taxon>Eukaryota</taxon>
        <taxon>Fungi</taxon>
        <taxon>Dikarya</taxon>
        <taxon>Basidiomycota</taxon>
        <taxon>Agaricomycotina</taxon>
        <taxon>Agaricomycetes</taxon>
        <taxon>Agaricomycetidae</taxon>
        <taxon>Agaricales</taxon>
        <taxon>Schizophyllaceae</taxon>
        <taxon>Schizophyllum</taxon>
    </lineage>
</organism>
<dbReference type="GO" id="GO:0008270">
    <property type="term" value="F:zinc ion binding"/>
    <property type="evidence" value="ECO:0007669"/>
    <property type="project" value="InterPro"/>
</dbReference>
<reference evidence="3 4" key="1">
    <citation type="journal article" date="2019" name="New Phytol.">
        <title>Comparative genomics reveals unique wood-decay strategies and fruiting body development in the Schizophyllaceae.</title>
        <authorList>
            <person name="Almasi E."/>
            <person name="Sahu N."/>
            <person name="Krizsan K."/>
            <person name="Balint B."/>
            <person name="Kovacs G.M."/>
            <person name="Kiss B."/>
            <person name="Cseklye J."/>
            <person name="Drula E."/>
            <person name="Henrissat B."/>
            <person name="Nagy I."/>
            <person name="Chovatia M."/>
            <person name="Adam C."/>
            <person name="LaButti K."/>
            <person name="Lipzen A."/>
            <person name="Riley R."/>
            <person name="Grigoriev I.V."/>
            <person name="Nagy L.G."/>
        </authorList>
    </citation>
    <scope>NUCLEOTIDE SEQUENCE [LARGE SCALE GENOMIC DNA]</scope>
    <source>
        <strain evidence="3 4">NL-1724</strain>
    </source>
</reference>
<dbReference type="Gene3D" id="4.10.240.10">
    <property type="entry name" value="Zn(2)-C6 fungal-type DNA-binding domain"/>
    <property type="match status" value="1"/>
</dbReference>
<dbReference type="InterPro" id="IPR001138">
    <property type="entry name" value="Zn2Cys6_DnaBD"/>
</dbReference>
<sequence length="688" mass="76185">MADSGNIGQSSDKKKRACDYCKARRVICHPRPTGQSCPRCEEKGIRCVTTIVPRRPRGRGKKTLAQEAAAAAVASPSNTAESSTSAASRVALQRVSHSPRYQQQTIAYPLESFMDSIPGSLLEDALDVMARMMPATSLLFPINQCRTIMQNSDWDIRLLAPQQRVLARCFLAVASLVSVDPFYVGHDANGRRFPDSHLRWEIDYQRWIGEADMREAGRRRRPLCARFYGEAVRQAHQDGITSLASKENAASCFLLNMLDITHNPHCMMPWASAYVWQARTIAEHAALDAIRTGSNRHISEVERVQWRGSLSALAAYSITMGMSLPFSSYDEFVVSGPEPRSVEDLSALGIPVKYKVIEALQSIGARSVRLTRDLVENIVGATALLVPLDEESVLRQVAATEHFHTTYMCFRRFIFSTVQTMERRLCLYSTSTIFASLTVSLYHTLRRRIGESTIASKGHASRMSSLRKRSRAIAARAVVDAVGDLREVIAAHWLGLLQAGGFAVWAEVFTGAHEEPIDECDVSAEECMETLSRLRDMMQFSAFMGIDRAQAVSDITAELEAIRARGSGGSSSELVSNQECDDSMTPESVLPSSHMLTAALDTPIDNLTVDASHFVALDGHADALALTGWWNYPTTEDSWNLPDMMSWVTDMKCDSGDVRMGDVDRQNPSDVFATDFTQSYVLDENVDL</sequence>
<dbReference type="AlphaFoldDB" id="A0A550CYG0"/>
<evidence type="ECO:0000256" key="1">
    <source>
        <dbReference type="SAM" id="MobiDB-lite"/>
    </source>
</evidence>
<feature type="region of interest" description="Disordered" evidence="1">
    <location>
        <begin position="568"/>
        <end position="588"/>
    </location>
</feature>
<accession>A0A550CYG0</accession>
<dbReference type="STRING" id="97359.A0A550CYG0"/>
<protein>
    <recommendedName>
        <fullName evidence="2">Zn(2)-C6 fungal-type domain-containing protein</fullName>
    </recommendedName>
</protein>
<comment type="caution">
    <text evidence="3">The sequence shown here is derived from an EMBL/GenBank/DDBJ whole genome shotgun (WGS) entry which is preliminary data.</text>
</comment>
<dbReference type="Proteomes" id="UP000320762">
    <property type="component" value="Unassembled WGS sequence"/>
</dbReference>
<evidence type="ECO:0000259" key="2">
    <source>
        <dbReference type="PROSITE" id="PS00463"/>
    </source>
</evidence>
<dbReference type="InterPro" id="IPR036864">
    <property type="entry name" value="Zn2-C6_fun-type_DNA-bd_sf"/>
</dbReference>
<dbReference type="SUPFAM" id="SSF57701">
    <property type="entry name" value="Zn2/Cys6 DNA-binding domain"/>
    <property type="match status" value="1"/>
</dbReference>
<keyword evidence="4" id="KW-1185">Reference proteome</keyword>
<proteinExistence type="predicted"/>
<dbReference type="GO" id="GO:0000981">
    <property type="term" value="F:DNA-binding transcription factor activity, RNA polymerase II-specific"/>
    <property type="evidence" value="ECO:0007669"/>
    <property type="project" value="InterPro"/>
</dbReference>
<gene>
    <name evidence="3" type="ORF">BD626DRAFT_475444</name>
</gene>
<evidence type="ECO:0000313" key="3">
    <source>
        <dbReference type="EMBL" id="TRM69831.1"/>
    </source>
</evidence>